<dbReference type="EMBL" id="CM042886">
    <property type="protein sequence ID" value="KAI4339080.1"/>
    <property type="molecule type" value="Genomic_DNA"/>
</dbReference>
<sequence>MSSNDNNNDMSVGSTISTSLCTDRNRSTMARKIMLSASTMASPYSTPEVPSSARLRGRSPFSPEVPSSARSEFACHRLPFSPEVPSSPCPFPLEMPSRRFRV</sequence>
<gene>
    <name evidence="1" type="ORF">MLD38_024061</name>
</gene>
<evidence type="ECO:0000313" key="2">
    <source>
        <dbReference type="Proteomes" id="UP001057402"/>
    </source>
</evidence>
<proteinExistence type="predicted"/>
<name>A0ACB9NXV4_9MYRT</name>
<reference evidence="2" key="1">
    <citation type="journal article" date="2023" name="Front. Plant Sci.">
        <title>Chromosomal-level genome assembly of Melastoma candidum provides insights into trichome evolution.</title>
        <authorList>
            <person name="Zhong Y."/>
            <person name="Wu W."/>
            <person name="Sun C."/>
            <person name="Zou P."/>
            <person name="Liu Y."/>
            <person name="Dai S."/>
            <person name="Zhou R."/>
        </authorList>
    </citation>
    <scope>NUCLEOTIDE SEQUENCE [LARGE SCALE GENOMIC DNA]</scope>
</reference>
<dbReference type="Proteomes" id="UP001057402">
    <property type="component" value="Chromosome 7"/>
</dbReference>
<evidence type="ECO:0000313" key="1">
    <source>
        <dbReference type="EMBL" id="KAI4339080.1"/>
    </source>
</evidence>
<keyword evidence="2" id="KW-1185">Reference proteome</keyword>
<comment type="caution">
    <text evidence="1">The sequence shown here is derived from an EMBL/GenBank/DDBJ whole genome shotgun (WGS) entry which is preliminary data.</text>
</comment>
<protein>
    <submittedName>
        <fullName evidence="1">Uncharacterized protein</fullName>
    </submittedName>
</protein>
<accession>A0ACB9NXV4</accession>
<organism evidence="1 2">
    <name type="scientific">Melastoma candidum</name>
    <dbReference type="NCBI Taxonomy" id="119954"/>
    <lineage>
        <taxon>Eukaryota</taxon>
        <taxon>Viridiplantae</taxon>
        <taxon>Streptophyta</taxon>
        <taxon>Embryophyta</taxon>
        <taxon>Tracheophyta</taxon>
        <taxon>Spermatophyta</taxon>
        <taxon>Magnoliopsida</taxon>
        <taxon>eudicotyledons</taxon>
        <taxon>Gunneridae</taxon>
        <taxon>Pentapetalae</taxon>
        <taxon>rosids</taxon>
        <taxon>malvids</taxon>
        <taxon>Myrtales</taxon>
        <taxon>Melastomataceae</taxon>
        <taxon>Melastomatoideae</taxon>
        <taxon>Melastomateae</taxon>
        <taxon>Melastoma</taxon>
    </lineage>
</organism>